<accession>A0A2J6X9R3</accession>
<evidence type="ECO:0000313" key="1">
    <source>
        <dbReference type="EMBL" id="PMP84143.1"/>
    </source>
</evidence>
<organism evidence="1 2">
    <name type="scientific">Caldisericum exile</name>
    <dbReference type="NCBI Taxonomy" id="693075"/>
    <lineage>
        <taxon>Bacteria</taxon>
        <taxon>Pseudomonadati</taxon>
        <taxon>Caldisericota/Cryosericota group</taxon>
        <taxon>Caldisericota</taxon>
        <taxon>Caldisericia</taxon>
        <taxon>Caldisericales</taxon>
        <taxon>Caldisericaceae</taxon>
        <taxon>Caldisericum</taxon>
    </lineage>
</organism>
<reference evidence="1 2" key="1">
    <citation type="submission" date="2018-01" db="EMBL/GenBank/DDBJ databases">
        <title>Metagenomic assembled genomes from two thermal pools in the Uzon Caldera, Kamchatka, Russia.</title>
        <authorList>
            <person name="Wilkins L."/>
            <person name="Ettinger C."/>
        </authorList>
    </citation>
    <scope>NUCLEOTIDE SEQUENCE [LARGE SCALE GENOMIC DNA]</scope>
    <source>
        <strain evidence="1">ARK-10</strain>
    </source>
</reference>
<protein>
    <submittedName>
        <fullName evidence="1">Uncharacterized protein</fullName>
    </submittedName>
</protein>
<proteinExistence type="predicted"/>
<dbReference type="Proteomes" id="UP000236910">
    <property type="component" value="Unassembled WGS sequence"/>
</dbReference>
<dbReference type="AlphaFoldDB" id="A0A2J6X9R3"/>
<dbReference type="EMBL" id="PNIX01000034">
    <property type="protein sequence ID" value="PMP84143.1"/>
    <property type="molecule type" value="Genomic_DNA"/>
</dbReference>
<evidence type="ECO:0000313" key="2">
    <source>
        <dbReference type="Proteomes" id="UP000236910"/>
    </source>
</evidence>
<gene>
    <name evidence="1" type="ORF">C0175_00565</name>
</gene>
<comment type="caution">
    <text evidence="1">The sequence shown here is derived from an EMBL/GenBank/DDBJ whole genome shotgun (WGS) entry which is preliminary data.</text>
</comment>
<name>A0A2J6X9R3_9BACT</name>
<sequence>MIKATKTQLHEGFFENKLVTSEDNKVDNSQIMVCLTNQRLMFIEFKNKVFSSMPKYISGNAFINLEEISSINWHKYGFSRMSVEVNGTHTLPIIVGKFKEMQSFVSNLQDYLAKFKNSQKGIGHELEELSKLAKEGMITQEEWERAKEMFLGKQQDKQEELIKQLGSLFELYKKGVLSEFEFNSKKWEVLSKK</sequence>